<dbReference type="InterPro" id="IPR027388">
    <property type="entry name" value="Ku70_bridge/pillars_dom_sf"/>
</dbReference>
<keyword evidence="5" id="KW-0227">DNA damage</keyword>
<keyword evidence="12" id="KW-0539">Nucleus</keyword>
<dbReference type="GO" id="GO:0003678">
    <property type="term" value="F:DNA helicase activity"/>
    <property type="evidence" value="ECO:0007669"/>
    <property type="project" value="InterPro"/>
</dbReference>
<dbReference type="SUPFAM" id="SSF100939">
    <property type="entry name" value="SPOC domain-like"/>
    <property type="match status" value="1"/>
</dbReference>
<dbReference type="WBParaSite" id="DME_0000811701-mRNA-1">
    <property type="protein sequence ID" value="DME_0000811701-mRNA-1"/>
    <property type="gene ID" value="DME_0000811701"/>
</dbReference>
<dbReference type="GO" id="GO:0005524">
    <property type="term" value="F:ATP binding"/>
    <property type="evidence" value="ECO:0007669"/>
    <property type="project" value="UniProtKB-KW"/>
</dbReference>
<reference evidence="15 17" key="2">
    <citation type="submission" date="2018-11" db="EMBL/GenBank/DDBJ databases">
        <authorList>
            <consortium name="Pathogen Informatics"/>
        </authorList>
    </citation>
    <scope>NUCLEOTIDE SEQUENCE [LARGE SCALE GENOMIC DNA]</scope>
</reference>
<dbReference type="Gene3D" id="3.40.50.410">
    <property type="entry name" value="von Willebrand factor, type A domain"/>
    <property type="match status" value="1"/>
</dbReference>
<dbReference type="Gene3D" id="4.10.970.10">
    <property type="entry name" value="Ku70, bridge and pillars"/>
    <property type="match status" value="1"/>
</dbReference>
<dbReference type="GO" id="GO:0006303">
    <property type="term" value="P:double-strand break repair via nonhomologous end joining"/>
    <property type="evidence" value="ECO:0007669"/>
    <property type="project" value="InterPro"/>
</dbReference>
<dbReference type="GO" id="GO:0000723">
    <property type="term" value="P:telomere maintenance"/>
    <property type="evidence" value="ECO:0007669"/>
    <property type="project" value="InterPro"/>
</dbReference>
<protein>
    <recommendedName>
        <fullName evidence="3">ATP-dependent DNA helicase 2 subunit 1</fullName>
    </recommendedName>
</protein>
<dbReference type="InterPro" id="IPR006164">
    <property type="entry name" value="DNA_bd_Ku70/Ku80"/>
</dbReference>
<keyword evidence="11" id="KW-0234">DNA repair</keyword>
<keyword evidence="4" id="KW-0547">Nucleotide-binding</keyword>
<dbReference type="Proteomes" id="UP000038040">
    <property type="component" value="Unplaced"/>
</dbReference>
<dbReference type="InterPro" id="IPR047087">
    <property type="entry name" value="KU70_core_dom"/>
</dbReference>
<dbReference type="GO" id="GO:0042162">
    <property type="term" value="F:telomeric DNA binding"/>
    <property type="evidence" value="ECO:0007669"/>
    <property type="project" value="InterPro"/>
</dbReference>
<keyword evidence="10" id="KW-0233">DNA recombination</keyword>
<evidence type="ECO:0000256" key="11">
    <source>
        <dbReference type="ARBA" id="ARBA00023204"/>
    </source>
</evidence>
<evidence type="ECO:0000256" key="6">
    <source>
        <dbReference type="ARBA" id="ARBA00022801"/>
    </source>
</evidence>
<keyword evidence="17" id="KW-1185">Reference proteome</keyword>
<keyword evidence="6" id="KW-0378">Hydrolase</keyword>
<dbReference type="GO" id="GO:0043564">
    <property type="term" value="C:Ku70:Ku80 complex"/>
    <property type="evidence" value="ECO:0007669"/>
    <property type="project" value="InterPro"/>
</dbReference>
<comment type="similarity">
    <text evidence="2">Belongs to the ku70 family.</text>
</comment>
<name>A0A0N4UK87_DRAME</name>
<organism evidence="16 18">
    <name type="scientific">Dracunculus medinensis</name>
    <name type="common">Guinea worm</name>
    <dbReference type="NCBI Taxonomy" id="318479"/>
    <lineage>
        <taxon>Eukaryota</taxon>
        <taxon>Metazoa</taxon>
        <taxon>Ecdysozoa</taxon>
        <taxon>Nematoda</taxon>
        <taxon>Chromadorea</taxon>
        <taxon>Rhabditida</taxon>
        <taxon>Spirurina</taxon>
        <taxon>Dracunculoidea</taxon>
        <taxon>Dracunculidae</taxon>
        <taxon>Dracunculus</taxon>
    </lineage>
</organism>
<evidence type="ECO:0000259" key="14">
    <source>
        <dbReference type="SMART" id="SM00559"/>
    </source>
</evidence>
<dbReference type="Pfam" id="PF03731">
    <property type="entry name" value="Ku_N"/>
    <property type="match status" value="1"/>
</dbReference>
<dbReference type="AlphaFoldDB" id="A0A0N4UK87"/>
<dbReference type="SUPFAM" id="SSF53300">
    <property type="entry name" value="vWA-like"/>
    <property type="match status" value="1"/>
</dbReference>
<dbReference type="GO" id="GO:0003690">
    <property type="term" value="F:double-stranded DNA binding"/>
    <property type="evidence" value="ECO:0007669"/>
    <property type="project" value="TreeGrafter"/>
</dbReference>
<dbReference type="GO" id="GO:0016787">
    <property type="term" value="F:hydrolase activity"/>
    <property type="evidence" value="ECO:0007669"/>
    <property type="project" value="UniProtKB-KW"/>
</dbReference>
<dbReference type="Gene3D" id="2.40.290.10">
    <property type="match status" value="1"/>
</dbReference>
<dbReference type="GO" id="GO:0003684">
    <property type="term" value="F:damaged DNA binding"/>
    <property type="evidence" value="ECO:0007669"/>
    <property type="project" value="InterPro"/>
</dbReference>
<accession>A0A0N4UK87</accession>
<dbReference type="InterPro" id="IPR006165">
    <property type="entry name" value="Ku70"/>
</dbReference>
<dbReference type="FunFam" id="2.40.290.10:FF:000001">
    <property type="entry name" value="X-ray repair cross complementing 6"/>
    <property type="match status" value="1"/>
</dbReference>
<evidence type="ECO:0000256" key="1">
    <source>
        <dbReference type="ARBA" id="ARBA00004123"/>
    </source>
</evidence>
<evidence type="ECO:0000313" key="18">
    <source>
        <dbReference type="WBParaSite" id="DME_0000811701-mRNA-1"/>
    </source>
</evidence>
<evidence type="ECO:0000256" key="13">
    <source>
        <dbReference type="ARBA" id="ARBA00065167"/>
    </source>
</evidence>
<dbReference type="Proteomes" id="UP000274756">
    <property type="component" value="Unassembled WGS sequence"/>
</dbReference>
<comment type="subcellular location">
    <subcellularLocation>
        <location evidence="1">Nucleus</location>
    </subcellularLocation>
</comment>
<dbReference type="PANTHER" id="PTHR12604">
    <property type="entry name" value="KU AUTOANTIGEN DNA HELICASE"/>
    <property type="match status" value="1"/>
</dbReference>
<evidence type="ECO:0000256" key="8">
    <source>
        <dbReference type="ARBA" id="ARBA00022840"/>
    </source>
</evidence>
<dbReference type="GO" id="GO:0006310">
    <property type="term" value="P:DNA recombination"/>
    <property type="evidence" value="ECO:0007669"/>
    <property type="project" value="UniProtKB-KW"/>
</dbReference>
<dbReference type="STRING" id="318479.A0A0N4UK87"/>
<evidence type="ECO:0000256" key="4">
    <source>
        <dbReference type="ARBA" id="ARBA00022741"/>
    </source>
</evidence>
<evidence type="ECO:0000256" key="9">
    <source>
        <dbReference type="ARBA" id="ARBA00023125"/>
    </source>
</evidence>
<dbReference type="InterPro" id="IPR005161">
    <property type="entry name" value="Ku_N"/>
</dbReference>
<comment type="subunit">
    <text evidence="13">Heterodimer of a 70 kDa and a 80 kDa subunit.</text>
</comment>
<evidence type="ECO:0000313" key="15">
    <source>
        <dbReference type="EMBL" id="VDN60280.1"/>
    </source>
</evidence>
<dbReference type="Pfam" id="PF02735">
    <property type="entry name" value="Ku"/>
    <property type="match status" value="1"/>
</dbReference>
<evidence type="ECO:0000256" key="3">
    <source>
        <dbReference type="ARBA" id="ARBA00014630"/>
    </source>
</evidence>
<gene>
    <name evidence="15" type="ORF">DME_LOCUS10253</name>
</gene>
<dbReference type="PIRSF" id="PIRSF003033">
    <property type="entry name" value="Ku70"/>
    <property type="match status" value="1"/>
</dbReference>
<keyword evidence="7" id="KW-0347">Helicase</keyword>
<dbReference type="InterPro" id="IPR036465">
    <property type="entry name" value="vWFA_dom_sf"/>
</dbReference>
<dbReference type="SMART" id="SM00559">
    <property type="entry name" value="Ku78"/>
    <property type="match status" value="1"/>
</dbReference>
<dbReference type="Pfam" id="PF03730">
    <property type="entry name" value="Ku_C"/>
    <property type="match status" value="1"/>
</dbReference>
<evidence type="ECO:0000256" key="5">
    <source>
        <dbReference type="ARBA" id="ARBA00022763"/>
    </source>
</evidence>
<dbReference type="InterPro" id="IPR005160">
    <property type="entry name" value="Ku_C"/>
</dbReference>
<keyword evidence="8" id="KW-0067">ATP-binding</keyword>
<dbReference type="InterPro" id="IPR016194">
    <property type="entry name" value="SPOC-like_C_dom_sf"/>
</dbReference>
<evidence type="ECO:0000256" key="10">
    <source>
        <dbReference type="ARBA" id="ARBA00023172"/>
    </source>
</evidence>
<dbReference type="CDD" id="cd00788">
    <property type="entry name" value="KU70"/>
    <property type="match status" value="1"/>
</dbReference>
<evidence type="ECO:0000256" key="2">
    <source>
        <dbReference type="ARBA" id="ARBA00005240"/>
    </source>
</evidence>
<keyword evidence="9" id="KW-0238">DNA-binding</keyword>
<sequence length="573" mass="66127">MSDDDSNNDIDDDIAIDQSCSLSDSTRRCTIYIVDAADKMFQYQSDGKFCDFKRALKIVRLQMVNKAVTSNKGEYISIIFINTVKRSDSVDNVVIFQNIEEINADHVKHLDKLYKSAFYNNKIFFDDLSNAIYNICGGSGKADFSEVLFLCMKMIASCNTSFYKKVVYFFTNECQPFGLSERHLKSAAKNAEDLRKHGNDFAIFPLITAEQKLSSDFNTLQQLDPNVEENWENIAELEEDIPRKQYARRNICGIDFSLDEGLKFSVGIYSLIRPEKLPKAIALDAETNEVVQRTHIYVNEKTNIEVPLLDGEIMRRKFIGGTEVNLTAHEVELLRRLTPPGLVLLGFKPISCLKISHHKRSSQYVYPLESNAIGSTRLYRALYDVCLRQNKMIICRYTQKENVPPKLVALVPQAPVTENDQSSKMSAKFRYPGFHLVYLPFAEDKRDLSEYLCHPYGEWPKANDFQIDCARQFVRKLTSNYFPEKFANPVLQKHYKVIEAFALDYDDLEEFPDQTQPYFTNDAFRKRVETELSRLVSSTLPPNYFANLKFKPKVSKKSHHSGEFEEILMFFFF</sequence>
<dbReference type="NCBIfam" id="TIGR00578">
    <property type="entry name" value="ku70"/>
    <property type="match status" value="1"/>
</dbReference>
<dbReference type="EMBL" id="UYYG01001208">
    <property type="protein sequence ID" value="VDN60280.1"/>
    <property type="molecule type" value="Genomic_DNA"/>
</dbReference>
<evidence type="ECO:0000313" key="16">
    <source>
        <dbReference type="Proteomes" id="UP000038040"/>
    </source>
</evidence>
<evidence type="ECO:0000256" key="12">
    <source>
        <dbReference type="ARBA" id="ARBA00023242"/>
    </source>
</evidence>
<dbReference type="Gene3D" id="1.10.1600.10">
    <property type="match status" value="1"/>
</dbReference>
<evidence type="ECO:0000313" key="17">
    <source>
        <dbReference type="Proteomes" id="UP000274756"/>
    </source>
</evidence>
<dbReference type="OrthoDB" id="3249161at2759"/>
<proteinExistence type="inferred from homology"/>
<dbReference type="PANTHER" id="PTHR12604:SF2">
    <property type="entry name" value="X-RAY REPAIR CROSS-COMPLEMENTING PROTEIN 6"/>
    <property type="match status" value="1"/>
</dbReference>
<evidence type="ECO:0000256" key="7">
    <source>
        <dbReference type="ARBA" id="ARBA00022806"/>
    </source>
</evidence>
<feature type="domain" description="Ku" evidence="14">
    <location>
        <begin position="310"/>
        <end position="456"/>
    </location>
</feature>
<reference evidence="18" key="1">
    <citation type="submission" date="2017-02" db="UniProtKB">
        <authorList>
            <consortium name="WormBaseParasite"/>
        </authorList>
    </citation>
    <scope>IDENTIFICATION</scope>
</reference>